<name>A0A4Y1RTW8_PRUDU</name>
<sequence length="402" mass="44097">RKAAAACNLKAQLHCQPPIEMKTIVTLVCYNGKWVTSMKMCKYEWVDSKGIKVPWTITFGELLDCHTRTGSAVTRYCPLWAWLHSHQPARFCSWELTKQLPRVVTHPGIAPASHSLNFGVPSTPKPVSSQKASWMRGVPYIAHHPLSVGRCGISQSTPLKGSDVLVGTLAPHGRVALIPFCHTPDRLRRNTILSALGLATFSPARTVCSWELTKQLPRVVTHPGIAPASTRLTSEFPVLRSHTSPPLRGRCGISQSTPLKGSDVLVGTLAPHGRVALIPFCHTPDRLRRNTILSALGLATFSPARTVLFLGAHEATSQGGHPSWIAPASHSLNFGVPSTPKPVSSQKASYRRFRSSMHPVIAPKFLENREESRLFTNITPMSAHLLKTETFYQNFGRVSSIN</sequence>
<organism evidence="1">
    <name type="scientific">Prunus dulcis</name>
    <name type="common">Almond</name>
    <name type="synonym">Amygdalus dulcis</name>
    <dbReference type="NCBI Taxonomy" id="3755"/>
    <lineage>
        <taxon>Eukaryota</taxon>
        <taxon>Viridiplantae</taxon>
        <taxon>Streptophyta</taxon>
        <taxon>Embryophyta</taxon>
        <taxon>Tracheophyta</taxon>
        <taxon>Spermatophyta</taxon>
        <taxon>Magnoliopsida</taxon>
        <taxon>eudicotyledons</taxon>
        <taxon>Gunneridae</taxon>
        <taxon>Pentapetalae</taxon>
        <taxon>rosids</taxon>
        <taxon>fabids</taxon>
        <taxon>Rosales</taxon>
        <taxon>Rosaceae</taxon>
        <taxon>Amygdaloideae</taxon>
        <taxon>Amygdaleae</taxon>
        <taxon>Prunus</taxon>
    </lineage>
</organism>
<evidence type="ECO:0000313" key="1">
    <source>
        <dbReference type="EMBL" id="BBH07812.1"/>
    </source>
</evidence>
<protein>
    <submittedName>
        <fullName evidence="1">Glutamate receptor 2.2</fullName>
    </submittedName>
</protein>
<proteinExistence type="predicted"/>
<reference evidence="1" key="1">
    <citation type="journal article" date="2019" name="Science">
        <title>Mutation of a bHLH transcription factor allowed almond domestication.</title>
        <authorList>
            <person name="Sanchez-Perez R."/>
            <person name="Pavan S."/>
            <person name="Mazzeo R."/>
            <person name="Moldovan C."/>
            <person name="Aiese Cigliano R."/>
            <person name="Del Cueto J."/>
            <person name="Ricciardi F."/>
            <person name="Lotti C."/>
            <person name="Ricciardi L."/>
            <person name="Dicenta F."/>
            <person name="Lopez-Marques R.L."/>
            <person name="Lindberg Moller B."/>
        </authorList>
    </citation>
    <scope>NUCLEOTIDE SEQUENCE</scope>
</reference>
<gene>
    <name evidence="1" type="ORF">Prudu_019846</name>
</gene>
<keyword evidence="1" id="KW-0675">Receptor</keyword>
<feature type="non-terminal residue" evidence="1">
    <location>
        <position position="1"/>
    </location>
</feature>
<dbReference type="AlphaFoldDB" id="A0A4Y1RTW8"/>
<dbReference type="EMBL" id="AP019303">
    <property type="protein sequence ID" value="BBH07812.1"/>
    <property type="molecule type" value="Genomic_DNA"/>
</dbReference>
<accession>A0A4Y1RTW8</accession>